<name>A0AAD3R2N9_LATJO</name>
<reference evidence="1" key="1">
    <citation type="submission" date="2022-08" db="EMBL/GenBank/DDBJ databases">
        <title>Genome sequencing of akame (Lates japonicus).</title>
        <authorList>
            <person name="Hashiguchi Y."/>
            <person name="Takahashi H."/>
        </authorList>
    </citation>
    <scope>NUCLEOTIDE SEQUENCE</scope>
    <source>
        <strain evidence="1">Kochi</strain>
    </source>
</reference>
<keyword evidence="2" id="KW-1185">Reference proteome</keyword>
<dbReference type="InterPro" id="IPR029058">
    <property type="entry name" value="AB_hydrolase_fold"/>
</dbReference>
<dbReference type="Proteomes" id="UP001279410">
    <property type="component" value="Unassembled WGS sequence"/>
</dbReference>
<dbReference type="AlphaFoldDB" id="A0AAD3R2N9"/>
<keyword evidence="1" id="KW-0378">Hydrolase</keyword>
<evidence type="ECO:0000313" key="1">
    <source>
        <dbReference type="EMBL" id="GLD52876.1"/>
    </source>
</evidence>
<keyword evidence="1" id="KW-0645">Protease</keyword>
<dbReference type="GO" id="GO:0006508">
    <property type="term" value="P:proteolysis"/>
    <property type="evidence" value="ECO:0007669"/>
    <property type="project" value="UniProtKB-KW"/>
</dbReference>
<accession>A0AAD3R2N9</accession>
<protein>
    <submittedName>
        <fullName evidence="1">Thymus-specific serine protease</fullName>
    </submittedName>
</protein>
<sequence length="83" mass="9643">MFPVVSFYLAVGEGQYKGFRRFHQVQDTRQRAVFEEQWFTQKLDHFNGADSREWKQYFVNEALVRPSGFLMGGGPSQSSMDGE</sequence>
<gene>
    <name evidence="1" type="ORF">AKAME5_000570700</name>
</gene>
<evidence type="ECO:0000313" key="2">
    <source>
        <dbReference type="Proteomes" id="UP001279410"/>
    </source>
</evidence>
<dbReference type="Gene3D" id="3.40.50.1820">
    <property type="entry name" value="alpha/beta hydrolase"/>
    <property type="match status" value="1"/>
</dbReference>
<proteinExistence type="predicted"/>
<comment type="caution">
    <text evidence="1">The sequence shown here is derived from an EMBL/GenBank/DDBJ whole genome shotgun (WGS) entry which is preliminary data.</text>
</comment>
<dbReference type="EMBL" id="BRZM01000015">
    <property type="protein sequence ID" value="GLD52876.1"/>
    <property type="molecule type" value="Genomic_DNA"/>
</dbReference>
<organism evidence="1 2">
    <name type="scientific">Lates japonicus</name>
    <name type="common">Japanese lates</name>
    <dbReference type="NCBI Taxonomy" id="270547"/>
    <lineage>
        <taxon>Eukaryota</taxon>
        <taxon>Metazoa</taxon>
        <taxon>Chordata</taxon>
        <taxon>Craniata</taxon>
        <taxon>Vertebrata</taxon>
        <taxon>Euteleostomi</taxon>
        <taxon>Actinopterygii</taxon>
        <taxon>Neopterygii</taxon>
        <taxon>Teleostei</taxon>
        <taxon>Neoteleostei</taxon>
        <taxon>Acanthomorphata</taxon>
        <taxon>Carangaria</taxon>
        <taxon>Carangaria incertae sedis</taxon>
        <taxon>Centropomidae</taxon>
        <taxon>Lates</taxon>
    </lineage>
</organism>
<dbReference type="GO" id="GO:0008233">
    <property type="term" value="F:peptidase activity"/>
    <property type="evidence" value="ECO:0007669"/>
    <property type="project" value="UniProtKB-KW"/>
</dbReference>